<comment type="caution">
    <text evidence="3">The sequence shown here is derived from an EMBL/GenBank/DDBJ whole genome shotgun (WGS) entry which is preliminary data.</text>
</comment>
<reference evidence="3" key="1">
    <citation type="submission" date="2022-09" db="EMBL/GenBank/DDBJ databases">
        <title>Novel Mycoplasma species identified in domestic and wild animals.</title>
        <authorList>
            <person name="Volokhov D.V."/>
            <person name="Furtak V.A."/>
            <person name="Zagorodnyaya T.A."/>
        </authorList>
    </citation>
    <scope>NUCLEOTIDE SEQUENCE</scope>
    <source>
        <strain evidence="3">Oakley</strain>
    </source>
</reference>
<dbReference type="GO" id="GO:0052621">
    <property type="term" value="F:diguanylate cyclase activity"/>
    <property type="evidence" value="ECO:0007669"/>
    <property type="project" value="UniProtKB-EC"/>
</dbReference>
<dbReference type="InterPro" id="IPR050469">
    <property type="entry name" value="Diguanylate_Cyclase"/>
</dbReference>
<accession>A0ABT2Y701</accession>
<protein>
    <submittedName>
        <fullName evidence="3">Diguanylate cyclase</fullName>
        <ecNumber evidence="3">2.7.7.65</ecNumber>
    </submittedName>
</protein>
<dbReference type="NCBIfam" id="TIGR00254">
    <property type="entry name" value="GGDEF"/>
    <property type="match status" value="1"/>
</dbReference>
<gene>
    <name evidence="3" type="ORF">N7548_06775</name>
</gene>
<dbReference type="Proteomes" id="UP001177160">
    <property type="component" value="Unassembled WGS sequence"/>
</dbReference>
<keyword evidence="3" id="KW-0548">Nucleotidyltransferase</keyword>
<dbReference type="Pfam" id="PF00990">
    <property type="entry name" value="GGDEF"/>
    <property type="match status" value="1"/>
</dbReference>
<dbReference type="InterPro" id="IPR000160">
    <property type="entry name" value="GGDEF_dom"/>
</dbReference>
<feature type="transmembrane region" description="Helical" evidence="1">
    <location>
        <begin position="6"/>
        <end position="26"/>
    </location>
</feature>
<feature type="transmembrane region" description="Helical" evidence="1">
    <location>
        <begin position="198"/>
        <end position="215"/>
    </location>
</feature>
<dbReference type="PANTHER" id="PTHR45138:SF6">
    <property type="entry name" value="DIGUANYLATE CYCLASE DGCN"/>
    <property type="match status" value="1"/>
</dbReference>
<evidence type="ECO:0000313" key="3">
    <source>
        <dbReference type="EMBL" id="MCV2232524.1"/>
    </source>
</evidence>
<evidence type="ECO:0000256" key="1">
    <source>
        <dbReference type="SAM" id="Phobius"/>
    </source>
</evidence>
<dbReference type="CDD" id="cd01949">
    <property type="entry name" value="GGDEF"/>
    <property type="match status" value="1"/>
</dbReference>
<evidence type="ECO:0000313" key="4">
    <source>
        <dbReference type="Proteomes" id="UP001177160"/>
    </source>
</evidence>
<keyword evidence="1" id="KW-1133">Transmembrane helix</keyword>
<sequence length="371" mass="43247">MQLYYQTDVSFMTAFLLTLVAVIAYFRLNRKDTISQAYLITSGIIVFILLIEAYTMIIDGKNDELSVFLAIALNTVLFSVGPILTLSWFYLIRSMFAPNIKRKSLIHWLLFFPQVVNLIIVLTNPWTKVVFAVVDGQYVRNEWYWLVTIVTYMYVLFSLFIVIKNRKIITKQDKILLHVITTLPMVGGAIQGNFYGILTIWPSVAFALILMYLFLQQRVIHLDFLTGAWTRETFFLHISRLAKLKDKHPTNALYFDLNHLKEINDTYGHSAGDFALKTIVQLVKMELDSKDIIARLGGDEFIVLMDDQRRINIDELMAKVHRNIRAFNEQKTLDFKLGISIGYGRFEGDYQQFDKFMNLIDQRMYQQKPKK</sequence>
<dbReference type="PROSITE" id="PS50887">
    <property type="entry name" value="GGDEF"/>
    <property type="match status" value="1"/>
</dbReference>
<dbReference type="EMBL" id="JAOVQM010000006">
    <property type="protein sequence ID" value="MCV2232524.1"/>
    <property type="molecule type" value="Genomic_DNA"/>
</dbReference>
<feature type="transmembrane region" description="Helical" evidence="1">
    <location>
        <begin position="175"/>
        <end position="192"/>
    </location>
</feature>
<feature type="transmembrane region" description="Helical" evidence="1">
    <location>
        <begin position="38"/>
        <end position="57"/>
    </location>
</feature>
<dbReference type="EC" id="2.7.7.65" evidence="3"/>
<dbReference type="RefSeq" id="WP_263608714.1">
    <property type="nucleotide sequence ID" value="NZ_JAOVQM010000006.1"/>
</dbReference>
<feature type="transmembrane region" description="Helical" evidence="1">
    <location>
        <begin position="143"/>
        <end position="163"/>
    </location>
</feature>
<evidence type="ECO:0000259" key="2">
    <source>
        <dbReference type="PROSITE" id="PS50887"/>
    </source>
</evidence>
<dbReference type="PANTHER" id="PTHR45138">
    <property type="entry name" value="REGULATORY COMPONENTS OF SENSORY TRANSDUCTION SYSTEM"/>
    <property type="match status" value="1"/>
</dbReference>
<dbReference type="InterPro" id="IPR043128">
    <property type="entry name" value="Rev_trsase/Diguanyl_cyclase"/>
</dbReference>
<keyword evidence="1" id="KW-0812">Transmembrane</keyword>
<keyword evidence="3" id="KW-0808">Transferase</keyword>
<feature type="transmembrane region" description="Helical" evidence="1">
    <location>
        <begin position="69"/>
        <end position="92"/>
    </location>
</feature>
<name>A0ABT2Y701_9MOLU</name>
<feature type="domain" description="GGDEF" evidence="2">
    <location>
        <begin position="248"/>
        <end position="371"/>
    </location>
</feature>
<keyword evidence="4" id="KW-1185">Reference proteome</keyword>
<dbReference type="SMART" id="SM00267">
    <property type="entry name" value="GGDEF"/>
    <property type="match status" value="1"/>
</dbReference>
<dbReference type="Gene3D" id="3.30.70.270">
    <property type="match status" value="1"/>
</dbReference>
<dbReference type="InterPro" id="IPR029787">
    <property type="entry name" value="Nucleotide_cyclase"/>
</dbReference>
<organism evidence="3 4">
    <name type="scientific">Paracholeplasma manati</name>
    <dbReference type="NCBI Taxonomy" id="591373"/>
    <lineage>
        <taxon>Bacteria</taxon>
        <taxon>Bacillati</taxon>
        <taxon>Mycoplasmatota</taxon>
        <taxon>Mollicutes</taxon>
        <taxon>Acholeplasmatales</taxon>
        <taxon>Acholeplasmataceae</taxon>
        <taxon>Paracholeplasma</taxon>
    </lineage>
</organism>
<dbReference type="SUPFAM" id="SSF55073">
    <property type="entry name" value="Nucleotide cyclase"/>
    <property type="match status" value="1"/>
</dbReference>
<keyword evidence="1" id="KW-0472">Membrane</keyword>
<feature type="transmembrane region" description="Helical" evidence="1">
    <location>
        <begin position="104"/>
        <end position="123"/>
    </location>
</feature>
<proteinExistence type="predicted"/>